<gene>
    <name evidence="1" type="ORF">QFC20_007407</name>
</gene>
<evidence type="ECO:0000313" key="2">
    <source>
        <dbReference type="Proteomes" id="UP001230649"/>
    </source>
</evidence>
<name>A0ACC2V140_9TREE</name>
<accession>A0ACC2V140</accession>
<proteinExistence type="predicted"/>
<dbReference type="EMBL" id="JASBWS010000178">
    <property type="protein sequence ID" value="KAJ9092327.1"/>
    <property type="molecule type" value="Genomic_DNA"/>
</dbReference>
<protein>
    <submittedName>
        <fullName evidence="1">Uncharacterized protein</fullName>
    </submittedName>
</protein>
<comment type="caution">
    <text evidence="1">The sequence shown here is derived from an EMBL/GenBank/DDBJ whole genome shotgun (WGS) entry which is preliminary data.</text>
</comment>
<sequence>MDTVELDLFEDTFASHQVFDLLKHHVQTVVIGTKPFKSSPKDFFWLLYQTAFIITPPKPVDVLELEIPTRQHLEQVKERLKGDRERTLVRELRLRENGDCVSMMLDTIGLKTVLSDYKNVRTLSLDFGIMKGSLEPGTTRQIFASNGLTQMLRRLPSLKSLKIILHNDTRMGKVRHTLEKQSKWSPESLLSPADAERAMSMIVPHPEDLDKYVAALLPRMTKLRTLEWLWTDSARPQEAEPALHYRKHVDTNAQQLPGDLGHISVFDKGRLI</sequence>
<organism evidence="1 2">
    <name type="scientific">Naganishia adeliensis</name>
    <dbReference type="NCBI Taxonomy" id="92952"/>
    <lineage>
        <taxon>Eukaryota</taxon>
        <taxon>Fungi</taxon>
        <taxon>Dikarya</taxon>
        <taxon>Basidiomycota</taxon>
        <taxon>Agaricomycotina</taxon>
        <taxon>Tremellomycetes</taxon>
        <taxon>Filobasidiales</taxon>
        <taxon>Filobasidiaceae</taxon>
        <taxon>Naganishia</taxon>
    </lineage>
</organism>
<reference evidence="1" key="1">
    <citation type="submission" date="2023-04" db="EMBL/GenBank/DDBJ databases">
        <title>Draft Genome sequencing of Naganishia species isolated from polar environments using Oxford Nanopore Technology.</title>
        <authorList>
            <person name="Leo P."/>
            <person name="Venkateswaran K."/>
        </authorList>
    </citation>
    <scope>NUCLEOTIDE SEQUENCE</scope>
    <source>
        <strain evidence="1">MNA-CCFEE 5262</strain>
    </source>
</reference>
<evidence type="ECO:0000313" key="1">
    <source>
        <dbReference type="EMBL" id="KAJ9092327.1"/>
    </source>
</evidence>
<dbReference type="Proteomes" id="UP001230649">
    <property type="component" value="Unassembled WGS sequence"/>
</dbReference>
<keyword evidence="2" id="KW-1185">Reference proteome</keyword>